<evidence type="ECO:0000313" key="6">
    <source>
        <dbReference type="EMBL" id="POY73963.1"/>
    </source>
</evidence>
<keyword evidence="7" id="KW-1185">Reference proteome</keyword>
<feature type="region of interest" description="Disordered" evidence="5">
    <location>
        <begin position="756"/>
        <end position="779"/>
    </location>
</feature>
<protein>
    <recommendedName>
        <fullName evidence="8">AAA+ ATPase domain-containing protein</fullName>
    </recommendedName>
</protein>
<dbReference type="GO" id="GO:0016887">
    <property type="term" value="F:ATP hydrolysis activity"/>
    <property type="evidence" value="ECO:0007669"/>
    <property type="project" value="InterPro"/>
</dbReference>
<keyword evidence="4" id="KW-0175">Coiled coil</keyword>
<evidence type="ECO:0008006" key="8">
    <source>
        <dbReference type="Google" id="ProtNLM"/>
    </source>
</evidence>
<keyword evidence="3" id="KW-0067">ATP-binding</keyword>
<dbReference type="AlphaFoldDB" id="A0A2S5BB26"/>
<evidence type="ECO:0000313" key="7">
    <source>
        <dbReference type="Proteomes" id="UP000237144"/>
    </source>
</evidence>
<feature type="region of interest" description="Disordered" evidence="5">
    <location>
        <begin position="796"/>
        <end position="818"/>
    </location>
</feature>
<dbReference type="PANTHER" id="PTHR12169">
    <property type="entry name" value="ATPASE N2B"/>
    <property type="match status" value="1"/>
</dbReference>
<keyword evidence="2" id="KW-0547">Nucleotide-binding</keyword>
<dbReference type="Proteomes" id="UP000237144">
    <property type="component" value="Unassembled WGS sequence"/>
</dbReference>
<organism evidence="6 7">
    <name type="scientific">Rhodotorula taiwanensis</name>
    <dbReference type="NCBI Taxonomy" id="741276"/>
    <lineage>
        <taxon>Eukaryota</taxon>
        <taxon>Fungi</taxon>
        <taxon>Dikarya</taxon>
        <taxon>Basidiomycota</taxon>
        <taxon>Pucciniomycotina</taxon>
        <taxon>Microbotryomycetes</taxon>
        <taxon>Sporidiobolales</taxon>
        <taxon>Sporidiobolaceae</taxon>
        <taxon>Rhodotorula</taxon>
    </lineage>
</organism>
<comment type="caution">
    <text evidence="6">The sequence shown here is derived from an EMBL/GenBank/DDBJ whole genome shotgun (WGS) entry which is preliminary data.</text>
</comment>
<feature type="coiled-coil region" evidence="4">
    <location>
        <begin position="654"/>
        <end position="688"/>
    </location>
</feature>
<gene>
    <name evidence="6" type="ORF">BMF94_2971</name>
</gene>
<evidence type="ECO:0000256" key="3">
    <source>
        <dbReference type="ARBA" id="ARBA00022840"/>
    </source>
</evidence>
<proteinExistence type="inferred from homology"/>
<dbReference type="GO" id="GO:0005739">
    <property type="term" value="C:mitochondrion"/>
    <property type="evidence" value="ECO:0007669"/>
    <property type="project" value="TreeGrafter"/>
</dbReference>
<dbReference type="GO" id="GO:0005524">
    <property type="term" value="F:ATP binding"/>
    <property type="evidence" value="ECO:0007669"/>
    <property type="project" value="UniProtKB-KW"/>
</dbReference>
<evidence type="ECO:0000256" key="1">
    <source>
        <dbReference type="ARBA" id="ARBA00010322"/>
    </source>
</evidence>
<accession>A0A2S5BB26</accession>
<evidence type="ECO:0000256" key="4">
    <source>
        <dbReference type="SAM" id="Coils"/>
    </source>
</evidence>
<dbReference type="NCBIfam" id="NF040713">
    <property type="entry name" value="ZapE"/>
    <property type="match status" value="1"/>
</dbReference>
<dbReference type="SUPFAM" id="SSF52540">
    <property type="entry name" value="P-loop containing nucleoside triphosphate hydrolases"/>
    <property type="match status" value="1"/>
</dbReference>
<reference evidence="6 7" key="1">
    <citation type="journal article" date="2018" name="Front. Microbiol.">
        <title>Prospects for Fungal Bioremediation of Acidic Radioactive Waste Sites: Characterization and Genome Sequence of Rhodotorula taiwanensis MD1149.</title>
        <authorList>
            <person name="Tkavc R."/>
            <person name="Matrosova V.Y."/>
            <person name="Grichenko O.E."/>
            <person name="Gostincar C."/>
            <person name="Volpe R.P."/>
            <person name="Klimenkova P."/>
            <person name="Gaidamakova E.K."/>
            <person name="Zhou C.E."/>
            <person name="Stewart B.J."/>
            <person name="Lyman M.G."/>
            <person name="Malfatti S.A."/>
            <person name="Rubinfeld B."/>
            <person name="Courtot M."/>
            <person name="Singh J."/>
            <person name="Dalgard C.L."/>
            <person name="Hamilton T."/>
            <person name="Frey K.G."/>
            <person name="Gunde-Cimerman N."/>
            <person name="Dugan L."/>
            <person name="Daly M.J."/>
        </authorList>
    </citation>
    <scope>NUCLEOTIDE SEQUENCE [LARGE SCALE GENOMIC DNA]</scope>
    <source>
        <strain evidence="6 7">MD1149</strain>
    </source>
</reference>
<dbReference type="PANTHER" id="PTHR12169:SF2">
    <property type="entry name" value="AFG1P"/>
    <property type="match status" value="1"/>
</dbReference>
<evidence type="ECO:0000256" key="5">
    <source>
        <dbReference type="SAM" id="MobiDB-lite"/>
    </source>
</evidence>
<dbReference type="EMBL" id="PJQD01000030">
    <property type="protein sequence ID" value="POY73963.1"/>
    <property type="molecule type" value="Genomic_DNA"/>
</dbReference>
<feature type="region of interest" description="Disordered" evidence="5">
    <location>
        <begin position="563"/>
        <end position="594"/>
    </location>
</feature>
<dbReference type="InterPro" id="IPR027417">
    <property type="entry name" value="P-loop_NTPase"/>
</dbReference>
<sequence length="848" mass="93557">MLSLRQRVVRLPRSAPPAAVGWLTLSRRSASTAPSPPPETGVQVADPLLLYFSLVAQGKIKKDEEQLRALVQIRKLHADLLDYQPPVQLVTLLDSIRALPSKHNSQAVVKSGLPAWPFRRSALSTLGEGLSDAEEQERQHLLALSDKEKTTQLVKALKAHEGLEDLDTPRGFLLTGPPGTGKSLLMDLFFQSLPVASKTRHHYHAFLLWIYQGVHRALEKQRLENEAEEKAMNELYQSNGKKGYPWSRREEMKARAISQGCRSLQASPTPEQLCDRSRRNLTSRHYTGGRSAHDPALNTREFVLAQVALDLIKTQGWLLAFDEIQLVDIAGAGLVSRVMSWYWRLGGVVVGTSNRVPEDLYKQGIQRATLSPFLTALAHRSPVIDLTSPTDYRLVARSEHGLTTETDAAEPGDFGSVDAWKRWGTRARGWFVKGEQDEAWQEAMRWVVGDVKGEPTTLNVYGRKVKVPWAAGGVARFSFKDLCEQPLGPADYISIGSAFHTIILQDVPILPLSAKNEARRLITLLDALYESKTRLLARAEAPIDSLFFPDAVAAATPPAPDAILDDLPTSFSEGSGSQAPGSSGPVHTLDADTYSSPLNTVFSRGGRNNTRYEAQDTAGEVTDSLVEEMLGDVQQDLEAPYRPNISSYDQSAGVQAYERDQARAVERKEQEEQLVRQLRARREQAARAPVHPSAATPSFQSLAIFTGEEERFAFKRAVSRVHEMSSTEYLVTAHHSPLPSSIRTWEQTLADSLASNSAEAAASTPTTHQMGDKTPLSSSDLLSGVLDPADLRAKWPEGMPAGEREVDVRPPSQKPVLKEEHVWGVRDDWGKKAGRWGQGAKAFEGTDK</sequence>
<dbReference type="Pfam" id="PF03969">
    <property type="entry name" value="AFG1_ATPase"/>
    <property type="match status" value="3"/>
</dbReference>
<dbReference type="InterPro" id="IPR005654">
    <property type="entry name" value="ATPase_AFG1-like"/>
</dbReference>
<evidence type="ECO:0000256" key="2">
    <source>
        <dbReference type="ARBA" id="ARBA00022741"/>
    </source>
</evidence>
<dbReference type="OrthoDB" id="2193432at2759"/>
<name>A0A2S5BB26_9BASI</name>
<dbReference type="Gene3D" id="3.40.50.300">
    <property type="entry name" value="P-loop containing nucleotide triphosphate hydrolases"/>
    <property type="match status" value="1"/>
</dbReference>
<feature type="compositionally biased region" description="Low complexity" evidence="5">
    <location>
        <begin position="563"/>
        <end position="584"/>
    </location>
</feature>
<comment type="similarity">
    <text evidence="1">Belongs to the AFG1 ATPase family.</text>
</comment>